<evidence type="ECO:0000313" key="4">
    <source>
        <dbReference type="Proteomes" id="UP000192042"/>
    </source>
</evidence>
<feature type="compositionally biased region" description="Basic and acidic residues" evidence="1">
    <location>
        <begin position="62"/>
        <end position="74"/>
    </location>
</feature>
<name>A0A1W1I609_9BACT</name>
<gene>
    <name evidence="3" type="ORF">NSJP_2137</name>
</gene>
<protein>
    <recommendedName>
        <fullName evidence="5">EF-hand domain-containing protein</fullName>
    </recommendedName>
</protein>
<dbReference type="Proteomes" id="UP000192042">
    <property type="component" value="Chromosome I"/>
</dbReference>
<keyword evidence="2" id="KW-0472">Membrane</keyword>
<keyword evidence="2" id="KW-0812">Transmembrane</keyword>
<evidence type="ECO:0000256" key="1">
    <source>
        <dbReference type="SAM" id="MobiDB-lite"/>
    </source>
</evidence>
<keyword evidence="4" id="KW-1185">Reference proteome</keyword>
<sequence>MFRRLQQSVGACVCVMMLTGVLVGSIRAGMKEMTEQVSPAVVGAGKKSMEKPSTKQGAFSRDPSKRLSVGDRKAQATQRHKHAIGSSSSRRSKTLPRAEVTRTSKATLMSQPSQRDLAGYGLLETLQRYDPRLNHRTAGMPIAQTPDITRDHFFELDRNRDGHVDPVERAFGRLDMERDFQPR</sequence>
<evidence type="ECO:0000313" key="3">
    <source>
        <dbReference type="EMBL" id="SLM48309.1"/>
    </source>
</evidence>
<feature type="region of interest" description="Disordered" evidence="1">
    <location>
        <begin position="41"/>
        <end position="104"/>
    </location>
</feature>
<evidence type="ECO:0008006" key="5">
    <source>
        <dbReference type="Google" id="ProtNLM"/>
    </source>
</evidence>
<organism evidence="3 4">
    <name type="scientific">Nitrospira japonica</name>
    <dbReference type="NCBI Taxonomy" id="1325564"/>
    <lineage>
        <taxon>Bacteria</taxon>
        <taxon>Pseudomonadati</taxon>
        <taxon>Nitrospirota</taxon>
        <taxon>Nitrospiria</taxon>
        <taxon>Nitrospirales</taxon>
        <taxon>Nitrospiraceae</taxon>
        <taxon>Nitrospira</taxon>
    </lineage>
</organism>
<proteinExistence type="predicted"/>
<dbReference type="KEGG" id="nja:NSJP_2137"/>
<feature type="transmembrane region" description="Helical" evidence="2">
    <location>
        <begin position="6"/>
        <end position="26"/>
    </location>
</feature>
<dbReference type="AlphaFoldDB" id="A0A1W1I609"/>
<evidence type="ECO:0000256" key="2">
    <source>
        <dbReference type="SAM" id="Phobius"/>
    </source>
</evidence>
<keyword evidence="2" id="KW-1133">Transmembrane helix</keyword>
<accession>A0A1W1I609</accession>
<reference evidence="3 4" key="1">
    <citation type="submission" date="2017-03" db="EMBL/GenBank/DDBJ databases">
        <authorList>
            <person name="Afonso C.L."/>
            <person name="Miller P.J."/>
            <person name="Scott M.A."/>
            <person name="Spackman E."/>
            <person name="Goraichik I."/>
            <person name="Dimitrov K.M."/>
            <person name="Suarez D.L."/>
            <person name="Swayne D.E."/>
        </authorList>
    </citation>
    <scope>NUCLEOTIDE SEQUENCE [LARGE SCALE GENOMIC DNA]</scope>
    <source>
        <strain evidence="3">Genome sequencing of Nitrospira japonica strain NJ11</strain>
    </source>
</reference>
<dbReference type="EMBL" id="LT828648">
    <property type="protein sequence ID" value="SLM48309.1"/>
    <property type="molecule type" value="Genomic_DNA"/>
</dbReference>